<accession>A0ABM5FTF8</accession>
<keyword evidence="2" id="KW-1185">Reference proteome</keyword>
<name>A0ABM5FTF8_9SAUR</name>
<evidence type="ECO:0008006" key="4">
    <source>
        <dbReference type="Google" id="ProtNLM"/>
    </source>
</evidence>
<dbReference type="GeneID" id="140704949"/>
<evidence type="ECO:0000256" key="1">
    <source>
        <dbReference type="SAM" id="MobiDB-lite"/>
    </source>
</evidence>
<dbReference type="PANTHER" id="PTHR33332">
    <property type="entry name" value="REVERSE TRANSCRIPTASE DOMAIN-CONTAINING PROTEIN"/>
    <property type="match status" value="1"/>
</dbReference>
<gene>
    <name evidence="3" type="primary">LOC140704949</name>
</gene>
<dbReference type="RefSeq" id="XP_072848675.1">
    <property type="nucleotide sequence ID" value="XM_072992574.1"/>
</dbReference>
<reference evidence="3" key="2">
    <citation type="submission" date="2025-08" db="UniProtKB">
        <authorList>
            <consortium name="RefSeq"/>
        </authorList>
    </citation>
    <scope>IDENTIFICATION</scope>
</reference>
<reference evidence="2" key="1">
    <citation type="submission" date="2025-05" db="UniProtKB">
        <authorList>
            <consortium name="RefSeq"/>
        </authorList>
    </citation>
    <scope>NUCLEOTIDE SEQUENCE [LARGE SCALE GENOMIC DNA]</scope>
</reference>
<feature type="region of interest" description="Disordered" evidence="1">
    <location>
        <begin position="187"/>
        <end position="206"/>
    </location>
</feature>
<dbReference type="Proteomes" id="UP001652642">
    <property type="component" value="Chromosome 2"/>
</dbReference>
<evidence type="ECO:0000313" key="3">
    <source>
        <dbReference type="RefSeq" id="XP_072848675.1"/>
    </source>
</evidence>
<organism evidence="2 3">
    <name type="scientific">Pogona vitticeps</name>
    <name type="common">central bearded dragon</name>
    <dbReference type="NCBI Taxonomy" id="103695"/>
    <lineage>
        <taxon>Eukaryota</taxon>
        <taxon>Metazoa</taxon>
        <taxon>Chordata</taxon>
        <taxon>Craniata</taxon>
        <taxon>Vertebrata</taxon>
        <taxon>Euteleostomi</taxon>
        <taxon>Lepidosauria</taxon>
        <taxon>Squamata</taxon>
        <taxon>Bifurcata</taxon>
        <taxon>Unidentata</taxon>
        <taxon>Episquamata</taxon>
        <taxon>Toxicofera</taxon>
        <taxon>Iguania</taxon>
        <taxon>Acrodonta</taxon>
        <taxon>Agamidae</taxon>
        <taxon>Amphibolurinae</taxon>
        <taxon>Pogona</taxon>
    </lineage>
</organism>
<evidence type="ECO:0000313" key="2">
    <source>
        <dbReference type="Proteomes" id="UP001652642"/>
    </source>
</evidence>
<sequence length="252" mass="28314">MQSNGLRLNPDKTEVLRVGGPSVSSIGDSLSFGGTTLAAKSEVRSLGIHLDPALTMETQVASVVRSAYFHLWRIAQLRPYLDRGALTTLVHALVISRLDHCNALYVGLPLRLTRKLQMVQNAAARLLSGVRKHQHISPTLAALHWLPIRFRVDFKVLMITYKALNGLRPQYLADRLLPPRSTRITRHSQQGRLRGLTPREARKEKTRNRAFSAVAPRLWNTLPTEIRLAPALGVFKSQLKTWLFKQAFPPVN</sequence>
<protein>
    <recommendedName>
        <fullName evidence="4">Reverse transcriptase</fullName>
    </recommendedName>
</protein>
<proteinExistence type="predicted"/>